<feature type="compositionally biased region" description="Low complexity" evidence="1">
    <location>
        <begin position="197"/>
        <end position="218"/>
    </location>
</feature>
<organism evidence="3 4">
    <name type="scientific">Paramarasmius palmivorus</name>
    <dbReference type="NCBI Taxonomy" id="297713"/>
    <lineage>
        <taxon>Eukaryota</taxon>
        <taxon>Fungi</taxon>
        <taxon>Dikarya</taxon>
        <taxon>Basidiomycota</taxon>
        <taxon>Agaricomycotina</taxon>
        <taxon>Agaricomycetes</taxon>
        <taxon>Agaricomycetidae</taxon>
        <taxon>Agaricales</taxon>
        <taxon>Marasmiineae</taxon>
        <taxon>Marasmiaceae</taxon>
        <taxon>Paramarasmius</taxon>
    </lineage>
</organism>
<evidence type="ECO:0000313" key="4">
    <source>
        <dbReference type="Proteomes" id="UP001383192"/>
    </source>
</evidence>
<feature type="region of interest" description="Disordered" evidence="1">
    <location>
        <begin position="197"/>
        <end position="254"/>
    </location>
</feature>
<gene>
    <name evidence="3" type="ORF">VNI00_007364</name>
</gene>
<keyword evidence="2" id="KW-0472">Membrane</keyword>
<feature type="region of interest" description="Disordered" evidence="1">
    <location>
        <begin position="147"/>
        <end position="166"/>
    </location>
</feature>
<feature type="transmembrane region" description="Helical" evidence="2">
    <location>
        <begin position="101"/>
        <end position="126"/>
    </location>
</feature>
<protein>
    <submittedName>
        <fullName evidence="3">Uncharacterized protein</fullName>
    </submittedName>
</protein>
<comment type="caution">
    <text evidence="3">The sequence shown here is derived from an EMBL/GenBank/DDBJ whole genome shotgun (WGS) entry which is preliminary data.</text>
</comment>
<keyword evidence="4" id="KW-1185">Reference proteome</keyword>
<evidence type="ECO:0000313" key="3">
    <source>
        <dbReference type="EMBL" id="KAK7045532.1"/>
    </source>
</evidence>
<dbReference type="AlphaFoldDB" id="A0AAW0D3K4"/>
<proteinExistence type="predicted"/>
<dbReference type="EMBL" id="JAYKXP010000024">
    <property type="protein sequence ID" value="KAK7045532.1"/>
    <property type="molecule type" value="Genomic_DNA"/>
</dbReference>
<keyword evidence="2" id="KW-0812">Transmembrane</keyword>
<name>A0AAW0D3K4_9AGAR</name>
<sequence length="254" mass="27257">MHSSSLDEEPLSTVHSFVRTSTAQGHWTPLTSTVTSKASGNPIRFGSLTVAKEVTQTGFVRQTTSHLPTINTQIDAPLSNTFLEASPTRTTSTMPSSGLSAGPIIGCVLAGIMIVICGLALCICSLRRQRIPQGDSTHMVQDEFNDAGAKTSVRTPSIIVSQPERPGAQSYLPDSIQIIVTRSSTVASRYSDRSSVLSDSHSIATQSRDVSSVQRSDSATTYDTLPSYRSRPSWHPPPYSQSRILPAPPVDVQS</sequence>
<dbReference type="Proteomes" id="UP001383192">
    <property type="component" value="Unassembled WGS sequence"/>
</dbReference>
<evidence type="ECO:0000256" key="1">
    <source>
        <dbReference type="SAM" id="MobiDB-lite"/>
    </source>
</evidence>
<accession>A0AAW0D3K4</accession>
<evidence type="ECO:0000256" key="2">
    <source>
        <dbReference type="SAM" id="Phobius"/>
    </source>
</evidence>
<keyword evidence="2" id="KW-1133">Transmembrane helix</keyword>
<reference evidence="3 4" key="1">
    <citation type="submission" date="2024-01" db="EMBL/GenBank/DDBJ databases">
        <title>A draft genome for a cacao thread blight-causing isolate of Paramarasmius palmivorus.</title>
        <authorList>
            <person name="Baruah I.K."/>
            <person name="Bukari Y."/>
            <person name="Amoako-Attah I."/>
            <person name="Meinhardt L.W."/>
            <person name="Bailey B.A."/>
            <person name="Cohen S.P."/>
        </authorList>
    </citation>
    <scope>NUCLEOTIDE SEQUENCE [LARGE SCALE GENOMIC DNA]</scope>
    <source>
        <strain evidence="3 4">GH-12</strain>
    </source>
</reference>